<gene>
    <name evidence="2" type="ORF">F2Q69_00023380</name>
</gene>
<dbReference type="AlphaFoldDB" id="A0A8S9QHM2"/>
<proteinExistence type="predicted"/>
<evidence type="ECO:0000313" key="2">
    <source>
        <dbReference type="EMBL" id="KAF3540221.1"/>
    </source>
</evidence>
<dbReference type="Proteomes" id="UP000712600">
    <property type="component" value="Unassembled WGS sequence"/>
</dbReference>
<reference evidence="2" key="1">
    <citation type="submission" date="2019-12" db="EMBL/GenBank/DDBJ databases">
        <title>Genome sequencing and annotation of Brassica cretica.</title>
        <authorList>
            <person name="Studholme D.J."/>
            <person name="Sarris P."/>
        </authorList>
    </citation>
    <scope>NUCLEOTIDE SEQUENCE</scope>
    <source>
        <strain evidence="2">PFS-109/04</strain>
        <tissue evidence="2">Leaf</tissue>
    </source>
</reference>
<feature type="region of interest" description="Disordered" evidence="1">
    <location>
        <begin position="52"/>
        <end position="82"/>
    </location>
</feature>
<comment type="caution">
    <text evidence="2">The sequence shown here is derived from an EMBL/GenBank/DDBJ whole genome shotgun (WGS) entry which is preliminary data.</text>
</comment>
<protein>
    <submittedName>
        <fullName evidence="2">Uncharacterized protein</fullName>
    </submittedName>
</protein>
<sequence length="447" mass="50357">MVKMICVLHQVLREVIQWQGHEKVAVSKQRQEAGESCSSAIEIGHDEIQKKERSFIRTNDNESEKDEASRSSESDSESEEGKYYEGLDDDLKEFYKQVCGTLVKLGKKNMVLVNEQRRLEALIEVLQKDLQPVVKMYARTTSYGKTAVNTATATRTASSSATRKIPEVKSVSQRPFIHVCHHCGVVGHIRPKGTSKSGAKEACQEVRRDVRQGVRQEVIQRVAVSNKPEIVHQCTNMKVRQKVLKHSCAFGTRKETDRCINNCVRPKKKQHQIVECFAREKSRNMAKKANKMFIKPKRVEKVFLAKSGLLDEIKDKTSEEGCSSGRSDLEVDQEASSLEPEHRVICGTEGKEIELHEEELMVKNTTHEGNKVISRSWSKGSSTCASDRAAGLVIYSARDNGDVPPRNAYLMGEKSMVWCTSRGGEKHIWCGSFKVRNVVIELEECCA</sequence>
<accession>A0A8S9QHM2</accession>
<organism evidence="2 3">
    <name type="scientific">Brassica cretica</name>
    <name type="common">Mustard</name>
    <dbReference type="NCBI Taxonomy" id="69181"/>
    <lineage>
        <taxon>Eukaryota</taxon>
        <taxon>Viridiplantae</taxon>
        <taxon>Streptophyta</taxon>
        <taxon>Embryophyta</taxon>
        <taxon>Tracheophyta</taxon>
        <taxon>Spermatophyta</taxon>
        <taxon>Magnoliopsida</taxon>
        <taxon>eudicotyledons</taxon>
        <taxon>Gunneridae</taxon>
        <taxon>Pentapetalae</taxon>
        <taxon>rosids</taxon>
        <taxon>malvids</taxon>
        <taxon>Brassicales</taxon>
        <taxon>Brassicaceae</taxon>
        <taxon>Brassiceae</taxon>
        <taxon>Brassica</taxon>
    </lineage>
</organism>
<evidence type="ECO:0000313" key="3">
    <source>
        <dbReference type="Proteomes" id="UP000712600"/>
    </source>
</evidence>
<name>A0A8S9QHM2_BRACR</name>
<dbReference type="EMBL" id="QGKX02001290">
    <property type="protein sequence ID" value="KAF3540221.1"/>
    <property type="molecule type" value="Genomic_DNA"/>
</dbReference>
<evidence type="ECO:0000256" key="1">
    <source>
        <dbReference type="SAM" id="MobiDB-lite"/>
    </source>
</evidence>